<comment type="similarity">
    <text evidence="2">Belongs to the RRP17 family.</text>
</comment>
<protein>
    <submittedName>
        <fullName evidence="6">Uncharacterized protein</fullName>
    </submittedName>
</protein>
<dbReference type="AlphaFoldDB" id="A0A0G2GD20"/>
<evidence type="ECO:0000313" key="6">
    <source>
        <dbReference type="EMBL" id="KKY14975.1"/>
    </source>
</evidence>
<feature type="compositionally biased region" description="Basic and acidic residues" evidence="5">
    <location>
        <begin position="203"/>
        <end position="212"/>
    </location>
</feature>
<dbReference type="GO" id="GO:0019843">
    <property type="term" value="F:rRNA binding"/>
    <property type="evidence" value="ECO:0007669"/>
    <property type="project" value="TreeGrafter"/>
</dbReference>
<reference evidence="6 7" key="1">
    <citation type="submission" date="2015-05" db="EMBL/GenBank/DDBJ databases">
        <title>Distinctive expansion of gene families associated with plant cell wall degradation and secondary metabolism in the genomes of grapevine trunk pathogens.</title>
        <authorList>
            <person name="Lawrence D.P."/>
            <person name="Travadon R."/>
            <person name="Rolshausen P.E."/>
            <person name="Baumgartner K."/>
        </authorList>
    </citation>
    <scope>NUCLEOTIDE SEQUENCE [LARGE SCALE GENOMIC DNA]</scope>
    <source>
        <strain evidence="6">UCRPC4</strain>
    </source>
</reference>
<reference evidence="6 7" key="2">
    <citation type="submission" date="2015-05" db="EMBL/GenBank/DDBJ databases">
        <authorList>
            <person name="Morales-Cruz A."/>
            <person name="Amrine K.C."/>
            <person name="Cantu D."/>
        </authorList>
    </citation>
    <scope>NUCLEOTIDE SEQUENCE [LARGE SCALE GENOMIC DNA]</scope>
    <source>
        <strain evidence="6">UCRPC4</strain>
    </source>
</reference>
<proteinExistence type="inferred from homology"/>
<keyword evidence="7" id="KW-1185">Reference proteome</keyword>
<dbReference type="GO" id="GO:0005730">
    <property type="term" value="C:nucleolus"/>
    <property type="evidence" value="ECO:0007669"/>
    <property type="project" value="UniProtKB-SubCell"/>
</dbReference>
<feature type="region of interest" description="Disordered" evidence="5">
    <location>
        <begin position="143"/>
        <end position="231"/>
    </location>
</feature>
<evidence type="ECO:0000256" key="4">
    <source>
        <dbReference type="ARBA" id="ARBA00023242"/>
    </source>
</evidence>
<dbReference type="PANTHER" id="PTHR14577">
    <property type="entry name" value="NUCLEOLAR PROTEIN 12"/>
    <property type="match status" value="1"/>
</dbReference>
<feature type="compositionally biased region" description="Acidic residues" evidence="5">
    <location>
        <begin position="94"/>
        <end position="107"/>
    </location>
</feature>
<evidence type="ECO:0000256" key="2">
    <source>
        <dbReference type="ARBA" id="ARBA00007175"/>
    </source>
</evidence>
<dbReference type="PANTHER" id="PTHR14577:SF0">
    <property type="entry name" value="NUCLEOLAR PROTEIN 12"/>
    <property type="match status" value="1"/>
</dbReference>
<feature type="compositionally biased region" description="Basic and acidic residues" evidence="5">
    <location>
        <begin position="43"/>
        <end position="76"/>
    </location>
</feature>
<dbReference type="Proteomes" id="UP000053317">
    <property type="component" value="Unassembled WGS sequence"/>
</dbReference>
<dbReference type="InterPro" id="IPR019186">
    <property type="entry name" value="Nucleolar_protein_12"/>
</dbReference>
<sequence>MAPSMKRRKLDTEVVEEITFDPDARQEFLTGFHKRKLERAKHARETAEKKARAEKIEERRRLREGRKIELERHLEEVNALLQPQGTGNETTGTSDDDDDDDDEEDGGYQEWNGFQEPSPVNHEAEYIDEDRFTTVTVEEMDVSKEGIHKADQRALASSKSEQAVEDPDTVLDVEAKKPMKRVWTKERPKNATQRPKQKKKKFRYESKAERKMTRFKQKSKNSRQAKARRET</sequence>
<evidence type="ECO:0000256" key="3">
    <source>
        <dbReference type="ARBA" id="ARBA00023054"/>
    </source>
</evidence>
<evidence type="ECO:0000256" key="5">
    <source>
        <dbReference type="SAM" id="MobiDB-lite"/>
    </source>
</evidence>
<comment type="subcellular location">
    <subcellularLocation>
        <location evidence="1">Nucleus</location>
        <location evidence="1">Nucleolus</location>
    </subcellularLocation>
</comment>
<feature type="compositionally biased region" description="Basic and acidic residues" evidence="5">
    <location>
        <begin position="143"/>
        <end position="152"/>
    </location>
</feature>
<dbReference type="Pfam" id="PF09805">
    <property type="entry name" value="Nop25"/>
    <property type="match status" value="1"/>
</dbReference>
<feature type="region of interest" description="Disordered" evidence="5">
    <location>
        <begin position="38"/>
        <end position="121"/>
    </location>
</feature>
<name>A0A0G2GD20_PHACM</name>
<keyword evidence="3" id="KW-0175">Coiled coil</keyword>
<organism evidence="6 7">
    <name type="scientific">Phaeomoniella chlamydospora</name>
    <name type="common">Phaeoacremonium chlamydosporum</name>
    <dbReference type="NCBI Taxonomy" id="158046"/>
    <lineage>
        <taxon>Eukaryota</taxon>
        <taxon>Fungi</taxon>
        <taxon>Dikarya</taxon>
        <taxon>Ascomycota</taxon>
        <taxon>Pezizomycotina</taxon>
        <taxon>Eurotiomycetes</taxon>
        <taxon>Chaetothyriomycetidae</taxon>
        <taxon>Phaeomoniellales</taxon>
        <taxon>Phaeomoniellaceae</taxon>
        <taxon>Phaeomoniella</taxon>
    </lineage>
</organism>
<gene>
    <name evidence="6" type="ORF">UCRPC4_g06562</name>
</gene>
<accession>A0A0G2GD20</accession>
<evidence type="ECO:0000313" key="7">
    <source>
        <dbReference type="Proteomes" id="UP000053317"/>
    </source>
</evidence>
<feature type="compositionally biased region" description="Basic and acidic residues" evidence="5">
    <location>
        <begin position="173"/>
        <end position="189"/>
    </location>
</feature>
<dbReference type="OrthoDB" id="551633at2759"/>
<dbReference type="EMBL" id="LCWF01000199">
    <property type="protein sequence ID" value="KKY14975.1"/>
    <property type="molecule type" value="Genomic_DNA"/>
</dbReference>
<comment type="caution">
    <text evidence="6">The sequence shown here is derived from an EMBL/GenBank/DDBJ whole genome shotgun (WGS) entry which is preliminary data.</text>
</comment>
<feature type="compositionally biased region" description="Basic residues" evidence="5">
    <location>
        <begin position="213"/>
        <end position="231"/>
    </location>
</feature>
<evidence type="ECO:0000256" key="1">
    <source>
        <dbReference type="ARBA" id="ARBA00004604"/>
    </source>
</evidence>
<keyword evidence="4" id="KW-0539">Nucleus</keyword>